<name>A0ABY8U8E0_TETOB</name>
<evidence type="ECO:0000256" key="1">
    <source>
        <dbReference type="SAM" id="MobiDB-lite"/>
    </source>
</evidence>
<feature type="compositionally biased region" description="Low complexity" evidence="1">
    <location>
        <begin position="204"/>
        <end position="223"/>
    </location>
</feature>
<evidence type="ECO:0000313" key="3">
    <source>
        <dbReference type="Proteomes" id="UP001244341"/>
    </source>
</evidence>
<organism evidence="2 3">
    <name type="scientific">Tetradesmus obliquus</name>
    <name type="common">Green alga</name>
    <name type="synonym">Acutodesmus obliquus</name>
    <dbReference type="NCBI Taxonomy" id="3088"/>
    <lineage>
        <taxon>Eukaryota</taxon>
        <taxon>Viridiplantae</taxon>
        <taxon>Chlorophyta</taxon>
        <taxon>core chlorophytes</taxon>
        <taxon>Chlorophyceae</taxon>
        <taxon>CS clade</taxon>
        <taxon>Sphaeropleales</taxon>
        <taxon>Scenedesmaceae</taxon>
        <taxon>Tetradesmus</taxon>
    </lineage>
</organism>
<proteinExistence type="predicted"/>
<gene>
    <name evidence="2" type="ORF">OEZ85_014363</name>
</gene>
<dbReference type="Gene3D" id="3.90.1410.10">
    <property type="entry name" value="set domain protein methyltransferase, domain 1"/>
    <property type="match status" value="1"/>
</dbReference>
<evidence type="ECO:0000313" key="2">
    <source>
        <dbReference type="EMBL" id="WIA17532.1"/>
    </source>
</evidence>
<reference evidence="2 3" key="1">
    <citation type="submission" date="2023-05" db="EMBL/GenBank/DDBJ databases">
        <title>A 100% complete, gapless, phased diploid assembly of the Scenedesmus obliquus UTEX 3031 genome.</title>
        <authorList>
            <person name="Biondi T.C."/>
            <person name="Hanschen E.R."/>
            <person name="Kwon T."/>
            <person name="Eng W."/>
            <person name="Kruse C.P.S."/>
            <person name="Koehler S.I."/>
            <person name="Kunde Y."/>
            <person name="Gleasner C.D."/>
            <person name="You Mak K.T."/>
            <person name="Polle J."/>
            <person name="Hovde B.T."/>
            <person name="Starkenburg S.R."/>
        </authorList>
    </citation>
    <scope>NUCLEOTIDE SEQUENCE [LARGE SCALE GENOMIC DNA]</scope>
    <source>
        <strain evidence="2 3">DOE0152z</strain>
    </source>
</reference>
<dbReference type="Proteomes" id="UP001244341">
    <property type="component" value="Chromosome 8b"/>
</dbReference>
<dbReference type="EMBL" id="CP126215">
    <property type="protein sequence ID" value="WIA17532.1"/>
    <property type="molecule type" value="Genomic_DNA"/>
</dbReference>
<protein>
    <submittedName>
        <fullName evidence="2">Uncharacterized protein</fullName>
    </submittedName>
</protein>
<feature type="region of interest" description="Disordered" evidence="1">
    <location>
        <begin position="1"/>
        <end position="47"/>
    </location>
</feature>
<keyword evidence="3" id="KW-1185">Reference proteome</keyword>
<feature type="region of interest" description="Disordered" evidence="1">
    <location>
        <begin position="204"/>
        <end position="225"/>
    </location>
</feature>
<sequence length="363" mass="38896">MPTSGTGALLGHGGRWERWQPPSTSAAAVDASRDHQPSNSSSSSQQWQLLSSGQSMYAFQPGQDPSCSITVHVMEAADAAPVLMTDCTTAAGDQGSSSSSAGVMRSTNQFNVGDVWFLPHLPEPGTDSGLNLLRLWAGNEHGFAMAPVRLPQQLLAAAAGAADSAAADAAAAPWIANLYVKHPSLEPGIGRRWGWNVQYAPAQTPATTTPATHPTAQSSSSSSGWGLQHIHHTSLGMLLVDDVAQGMQPGGPQTLPPANNVTRPVGSAREAVAAWQQQFLMPWEEQHGQLPKQLQDFIAETSKVPDNTRLAAWILYLRKHSSGFWRAWLALLPPLEAMTAAETWSEAELQQLQPEHYKVHMSI</sequence>
<feature type="compositionally biased region" description="Low complexity" evidence="1">
    <location>
        <begin position="37"/>
        <end position="47"/>
    </location>
</feature>
<accession>A0ABY8U8E0</accession>